<dbReference type="Proteomes" id="UP000594638">
    <property type="component" value="Unassembled WGS sequence"/>
</dbReference>
<name>A0A8S0VKS7_OLEEU</name>
<gene>
    <name evidence="4" type="ORF">OLEA9_A028990</name>
</gene>
<dbReference type="EMBL" id="CACTIH010009516">
    <property type="protein sequence ID" value="CAA3032026.1"/>
    <property type="molecule type" value="Genomic_DNA"/>
</dbReference>
<feature type="domain" description="Retroviral polymerase SH3-like" evidence="3">
    <location>
        <begin position="2"/>
        <end position="41"/>
    </location>
</feature>
<dbReference type="OrthoDB" id="912875at2759"/>
<evidence type="ECO:0000256" key="1">
    <source>
        <dbReference type="SAM" id="MobiDB-lite"/>
    </source>
</evidence>
<dbReference type="InterPro" id="IPR057670">
    <property type="entry name" value="SH3_retrovirus"/>
</dbReference>
<dbReference type="Pfam" id="PF25597">
    <property type="entry name" value="SH3_retrovirus"/>
    <property type="match status" value="1"/>
</dbReference>
<feature type="compositionally biased region" description="Pro residues" evidence="1">
    <location>
        <begin position="82"/>
        <end position="92"/>
    </location>
</feature>
<sequence length="332" mass="36663">MCFVGYSDRHKGYKCFHPPTQKNFISRHVVFDETNFPFKKSQGHDSVIPANQWMSIFDSWTTLPISQTNFSPMSTGNCNSCPPSPNLPPPNTSPDAVIEPEPSTLTVISESTSTIPFASTDLIAAPQLQPALSSGAVTSDTTYSHLTNPSLSLQLQDFDMAPTPSLSTSTHVESPHEVIPNVSSEPPGSLEVSESPHQRMVTHSQLGIHKPNPKYALTIVRQDIPRVPHSVKSALSHAGWRAAMQEEMDALHHNNTWQLVPRDRTMHVIGSKWVLKPKLKSDGTLNRLKARVVAKGYLQLDGVDYIDTFSPVIKPGTIHLVLTIALVRQWDI</sequence>
<dbReference type="InterPro" id="IPR013103">
    <property type="entry name" value="RVT_2"/>
</dbReference>
<dbReference type="Pfam" id="PF07727">
    <property type="entry name" value="RVT_2"/>
    <property type="match status" value="1"/>
</dbReference>
<dbReference type="AlphaFoldDB" id="A0A8S0VKS7"/>
<protein>
    <submittedName>
        <fullName evidence="4">Retrovirus-related Pol poly from transposon TNT 1-94</fullName>
    </submittedName>
</protein>
<evidence type="ECO:0000259" key="3">
    <source>
        <dbReference type="Pfam" id="PF25597"/>
    </source>
</evidence>
<evidence type="ECO:0000313" key="5">
    <source>
        <dbReference type="Proteomes" id="UP000594638"/>
    </source>
</evidence>
<evidence type="ECO:0000313" key="4">
    <source>
        <dbReference type="EMBL" id="CAA3032026.1"/>
    </source>
</evidence>
<proteinExistence type="predicted"/>
<feature type="domain" description="Reverse transcriptase Ty1/copia-type" evidence="2">
    <location>
        <begin position="254"/>
        <end position="332"/>
    </location>
</feature>
<keyword evidence="5" id="KW-1185">Reference proteome</keyword>
<comment type="caution">
    <text evidence="4">The sequence shown here is derived from an EMBL/GenBank/DDBJ whole genome shotgun (WGS) entry which is preliminary data.</text>
</comment>
<accession>A0A8S0VKS7</accession>
<dbReference type="Gramene" id="OE9A028990T1">
    <property type="protein sequence ID" value="OE9A028990C1"/>
    <property type="gene ID" value="OE9A028990"/>
</dbReference>
<reference evidence="4 5" key="1">
    <citation type="submission" date="2019-12" db="EMBL/GenBank/DDBJ databases">
        <authorList>
            <person name="Alioto T."/>
            <person name="Alioto T."/>
            <person name="Gomez Garrido J."/>
        </authorList>
    </citation>
    <scope>NUCLEOTIDE SEQUENCE [LARGE SCALE GENOMIC DNA]</scope>
</reference>
<evidence type="ECO:0000259" key="2">
    <source>
        <dbReference type="Pfam" id="PF07727"/>
    </source>
</evidence>
<feature type="region of interest" description="Disordered" evidence="1">
    <location>
        <begin position="74"/>
        <end position="93"/>
    </location>
</feature>
<organism evidence="4 5">
    <name type="scientific">Olea europaea subsp. europaea</name>
    <dbReference type="NCBI Taxonomy" id="158383"/>
    <lineage>
        <taxon>Eukaryota</taxon>
        <taxon>Viridiplantae</taxon>
        <taxon>Streptophyta</taxon>
        <taxon>Embryophyta</taxon>
        <taxon>Tracheophyta</taxon>
        <taxon>Spermatophyta</taxon>
        <taxon>Magnoliopsida</taxon>
        <taxon>eudicotyledons</taxon>
        <taxon>Gunneridae</taxon>
        <taxon>Pentapetalae</taxon>
        <taxon>asterids</taxon>
        <taxon>lamiids</taxon>
        <taxon>Lamiales</taxon>
        <taxon>Oleaceae</taxon>
        <taxon>Oleeae</taxon>
        <taxon>Olea</taxon>
    </lineage>
</organism>